<name>A0A285U6M7_9HYPH</name>
<dbReference type="Proteomes" id="UP000219167">
    <property type="component" value="Unassembled WGS sequence"/>
</dbReference>
<dbReference type="OrthoDB" id="9967859at2"/>
<dbReference type="EMBL" id="OBQD01000003">
    <property type="protein sequence ID" value="SOC37048.1"/>
    <property type="molecule type" value="Genomic_DNA"/>
</dbReference>
<evidence type="ECO:0000313" key="1">
    <source>
        <dbReference type="EMBL" id="SOC37048.1"/>
    </source>
</evidence>
<organism evidence="1 2">
    <name type="scientific">Rhizobium subbaraonis</name>
    <dbReference type="NCBI Taxonomy" id="908946"/>
    <lineage>
        <taxon>Bacteria</taxon>
        <taxon>Pseudomonadati</taxon>
        <taxon>Pseudomonadota</taxon>
        <taxon>Alphaproteobacteria</taxon>
        <taxon>Hyphomicrobiales</taxon>
        <taxon>Rhizobiaceae</taxon>
        <taxon>Rhizobium/Agrobacterium group</taxon>
        <taxon>Rhizobium</taxon>
    </lineage>
</organism>
<reference evidence="1 2" key="1">
    <citation type="submission" date="2017-08" db="EMBL/GenBank/DDBJ databases">
        <authorList>
            <person name="de Groot N.N."/>
        </authorList>
    </citation>
    <scope>NUCLEOTIDE SEQUENCE [LARGE SCALE GENOMIC DNA]</scope>
    <source>
        <strain evidence="1 2">JC85</strain>
    </source>
</reference>
<keyword evidence="2" id="KW-1185">Reference proteome</keyword>
<gene>
    <name evidence="1" type="ORF">SAMN05892877_103392</name>
</gene>
<dbReference type="AlphaFoldDB" id="A0A285U6M7"/>
<accession>A0A285U6M7</accession>
<proteinExistence type="predicted"/>
<sequence>MKTERNTFERLLTEWRDAQARVDALKIFEENGGSHRLRVIADDENHHIQAGIVSDLMHGTGYRVLLTTAIKEATLRAEKARQRFLNEAASEAVGLSLADNGKAA</sequence>
<protein>
    <submittedName>
        <fullName evidence="1">Uncharacterized protein</fullName>
    </submittedName>
</protein>
<dbReference type="RefSeq" id="WP_097137420.1">
    <property type="nucleotide sequence ID" value="NZ_OBQD01000003.1"/>
</dbReference>
<evidence type="ECO:0000313" key="2">
    <source>
        <dbReference type="Proteomes" id="UP000219167"/>
    </source>
</evidence>